<dbReference type="InterPro" id="IPR033463">
    <property type="entry name" value="sCache_3"/>
</dbReference>
<feature type="transmembrane region" description="Helical" evidence="6">
    <location>
        <begin position="12"/>
        <end position="31"/>
    </location>
</feature>
<proteinExistence type="predicted"/>
<accession>A0A0J1FVI8</accession>
<dbReference type="AlphaFoldDB" id="A0A0J1FVI8"/>
<dbReference type="InterPro" id="IPR036388">
    <property type="entry name" value="WH-like_DNA-bd_sf"/>
</dbReference>
<dbReference type="InterPro" id="IPR051271">
    <property type="entry name" value="2C-system_Tx_regulators"/>
</dbReference>
<dbReference type="Pfam" id="PF17202">
    <property type="entry name" value="sCache_3_3"/>
    <property type="match status" value="1"/>
</dbReference>
<dbReference type="RefSeq" id="WP_047808483.1">
    <property type="nucleotide sequence ID" value="NZ_LDZY01000002.1"/>
</dbReference>
<gene>
    <name evidence="9" type="primary">citT_1</name>
    <name evidence="9" type="ORF">DEAC_c05340</name>
</gene>
<keyword evidence="3 6" id="KW-0812">Transmembrane</keyword>
<feature type="domain" description="Helix-turn-helix type 11" evidence="7">
    <location>
        <begin position="327"/>
        <end position="374"/>
    </location>
</feature>
<keyword evidence="4 6" id="KW-1133">Transmembrane helix</keyword>
<feature type="transmembrane region" description="Helical" evidence="6">
    <location>
        <begin position="181"/>
        <end position="203"/>
    </location>
</feature>
<evidence type="ECO:0000259" key="7">
    <source>
        <dbReference type="Pfam" id="PF08279"/>
    </source>
</evidence>
<dbReference type="GO" id="GO:0000156">
    <property type="term" value="F:phosphorelay response regulator activity"/>
    <property type="evidence" value="ECO:0007669"/>
    <property type="project" value="TreeGrafter"/>
</dbReference>
<comment type="caution">
    <text evidence="9">The sequence shown here is derived from an EMBL/GenBank/DDBJ whole genome shotgun (WGS) entry which is preliminary data.</text>
</comment>
<evidence type="ECO:0000256" key="5">
    <source>
        <dbReference type="ARBA" id="ARBA00023136"/>
    </source>
</evidence>
<keyword evidence="10" id="KW-1185">Reference proteome</keyword>
<dbReference type="PATRIC" id="fig|476652.3.peg.541"/>
<dbReference type="Pfam" id="PF08279">
    <property type="entry name" value="HTH_11"/>
    <property type="match status" value="1"/>
</dbReference>
<feature type="domain" description="Single cache" evidence="8">
    <location>
        <begin position="75"/>
        <end position="178"/>
    </location>
</feature>
<evidence type="ECO:0000256" key="3">
    <source>
        <dbReference type="ARBA" id="ARBA00022692"/>
    </source>
</evidence>
<comment type="subcellular location">
    <subcellularLocation>
        <location evidence="1">Cell membrane</location>
        <topology evidence="1">Multi-pass membrane protein</topology>
    </subcellularLocation>
</comment>
<dbReference type="Gene3D" id="1.10.10.10">
    <property type="entry name" value="Winged helix-like DNA-binding domain superfamily/Winged helix DNA-binding domain"/>
    <property type="match status" value="1"/>
</dbReference>
<evidence type="ECO:0000313" key="10">
    <source>
        <dbReference type="Proteomes" id="UP000036356"/>
    </source>
</evidence>
<dbReference type="InterPro" id="IPR013196">
    <property type="entry name" value="HTH_11"/>
</dbReference>
<dbReference type="EMBL" id="LDZY01000002">
    <property type="protein sequence ID" value="KLU67322.1"/>
    <property type="molecule type" value="Genomic_DNA"/>
</dbReference>
<name>A0A0J1FVI8_9FIRM</name>
<keyword evidence="5 6" id="KW-0472">Membrane</keyword>
<evidence type="ECO:0000256" key="2">
    <source>
        <dbReference type="ARBA" id="ARBA00022475"/>
    </source>
</evidence>
<evidence type="ECO:0000256" key="6">
    <source>
        <dbReference type="SAM" id="Phobius"/>
    </source>
</evidence>
<dbReference type="PANTHER" id="PTHR45526">
    <property type="entry name" value="TRANSCRIPTIONAL REGULATORY PROTEIN DPIA"/>
    <property type="match status" value="1"/>
</dbReference>
<dbReference type="InterPro" id="IPR036390">
    <property type="entry name" value="WH_DNA-bd_sf"/>
</dbReference>
<reference evidence="9 10" key="1">
    <citation type="submission" date="2015-06" db="EMBL/GenBank/DDBJ databases">
        <title>Draft genome of the moderately acidophilic sulfate reducer Candidatus Desulfosporosinus acididurans strain M1.</title>
        <authorList>
            <person name="Poehlein A."/>
            <person name="Petzsch P."/>
            <person name="Johnson B.D."/>
            <person name="Schloemann M."/>
            <person name="Daniel R."/>
            <person name="Muehling M."/>
        </authorList>
    </citation>
    <scope>NUCLEOTIDE SEQUENCE [LARGE SCALE GENOMIC DNA]</scope>
    <source>
        <strain evidence="9 10">M1</strain>
    </source>
</reference>
<keyword evidence="2" id="KW-1003">Cell membrane</keyword>
<dbReference type="PANTHER" id="PTHR45526:SF1">
    <property type="entry name" value="TRANSCRIPTIONAL REGULATORY PROTEIN DCUR-RELATED"/>
    <property type="match status" value="1"/>
</dbReference>
<dbReference type="SUPFAM" id="SSF103190">
    <property type="entry name" value="Sensory domain-like"/>
    <property type="match status" value="1"/>
</dbReference>
<protein>
    <submittedName>
        <fullName evidence="9">Transcriptional regulatory protein CitT</fullName>
    </submittedName>
</protein>
<evidence type="ECO:0000256" key="4">
    <source>
        <dbReference type="ARBA" id="ARBA00022989"/>
    </source>
</evidence>
<dbReference type="Proteomes" id="UP000036356">
    <property type="component" value="Unassembled WGS sequence"/>
</dbReference>
<dbReference type="STRING" id="476652.DEAC_c05340"/>
<dbReference type="GO" id="GO:0005886">
    <property type="term" value="C:plasma membrane"/>
    <property type="evidence" value="ECO:0007669"/>
    <property type="project" value="UniProtKB-SubCell"/>
</dbReference>
<sequence length="389" mass="42448">MRSLRHKLSILQLVSLIILAASLVMIFGWYMKDRLTVDSSSKAQSDLTICKEFIDLKYPGSWVVRDGELYKGTTKMSLNSDIVDHISQITGDTVTVFLGDTRSATTLRSSNGERAIGTKASDNVVTTVLKNGQVYLGNADVIGQPYQSAYAPLRAENGVIIGMLYVGISQASEQESLKRSLVTLGGIGLALTALIALFAGLFLRKLIHSSFPEDIGRPLQEAAAGQNPSSSPGAAEIEKLEDALIQMAEQIQTLTGEINKSTATIHESSPPKGSLNTMLEQLKDFEPSNEFPSTETISQEYEPLFGLDTPWNSGADALPKGLNKATLNQIVHYLEKNRRPISTEEVAEGVKLTRVTVRRYLEFLEQCGALRSEQKCGTVGRPVKIFIPL</sequence>
<dbReference type="SUPFAM" id="SSF46785">
    <property type="entry name" value="Winged helix' DNA-binding domain"/>
    <property type="match status" value="1"/>
</dbReference>
<evidence type="ECO:0000256" key="1">
    <source>
        <dbReference type="ARBA" id="ARBA00004651"/>
    </source>
</evidence>
<dbReference type="InterPro" id="IPR029151">
    <property type="entry name" value="Sensor-like_sf"/>
</dbReference>
<evidence type="ECO:0000259" key="8">
    <source>
        <dbReference type="Pfam" id="PF17202"/>
    </source>
</evidence>
<organism evidence="9 10">
    <name type="scientific">Desulfosporosinus acididurans</name>
    <dbReference type="NCBI Taxonomy" id="476652"/>
    <lineage>
        <taxon>Bacteria</taxon>
        <taxon>Bacillati</taxon>
        <taxon>Bacillota</taxon>
        <taxon>Clostridia</taxon>
        <taxon>Eubacteriales</taxon>
        <taxon>Desulfitobacteriaceae</taxon>
        <taxon>Desulfosporosinus</taxon>
    </lineage>
</organism>
<evidence type="ECO:0000313" key="9">
    <source>
        <dbReference type="EMBL" id="KLU67322.1"/>
    </source>
</evidence>